<name>A0AB37IBU5_ENTHR</name>
<keyword evidence="1" id="KW-0472">Membrane</keyword>
<sequence>MFNKIKESLKKYFRKIRYKPAESKLYKKFFNKQTDSQKMKKFLKRVANGKYTVKDNVGKTHPKLDEDLFVVKIAIENEYVRGIELVYEEDIIPILNVSYPSVTVLGENFLRNQSFYNKHPIWSSILIAIISSFFTLLISNFFK</sequence>
<reference evidence="2 3" key="1">
    <citation type="submission" date="2015-06" db="EMBL/GenBank/DDBJ databases">
        <title>The Genome Sequence of Enterococcus hirae 88EA1.</title>
        <authorList>
            <consortium name="The Broad Institute Genomics Platform"/>
            <consortium name="The Broad Institute Genome Sequencing Center for Infectious Disease"/>
            <person name="Earl A.M."/>
            <person name="Van Tyne D."/>
            <person name="Lebreton F."/>
            <person name="Saavedra J.T."/>
            <person name="Gilmore M.S."/>
            <person name="Manson McGuire A."/>
            <person name="Clock S."/>
            <person name="Crupain M."/>
            <person name="Rangan U."/>
            <person name="Young S."/>
            <person name="Abouelleil A."/>
            <person name="Cao P."/>
            <person name="Chapman S.B."/>
            <person name="Griggs A."/>
            <person name="Priest M."/>
            <person name="Shea T."/>
            <person name="Wortman J."/>
            <person name="Nusbaum C."/>
            <person name="Birren B."/>
        </authorList>
    </citation>
    <scope>NUCLEOTIDE SEQUENCE [LARGE SCALE GENOMIC DNA]</scope>
    <source>
        <strain evidence="2 3">88EA1</strain>
    </source>
</reference>
<proteinExistence type="predicted"/>
<dbReference type="RefSeq" id="WP_113847709.1">
    <property type="nucleotide sequence ID" value="NZ_JBFCRC010000029.1"/>
</dbReference>
<keyword evidence="1" id="KW-0812">Transmembrane</keyword>
<comment type="caution">
    <text evidence="2">The sequence shown here is derived from an EMBL/GenBank/DDBJ whole genome shotgun (WGS) entry which is preliminary data.</text>
</comment>
<evidence type="ECO:0000256" key="1">
    <source>
        <dbReference type="SAM" id="Phobius"/>
    </source>
</evidence>
<gene>
    <name evidence="2" type="ORF">EB03_01140</name>
</gene>
<keyword evidence="1" id="KW-1133">Transmembrane helix</keyword>
<feature type="transmembrane region" description="Helical" evidence="1">
    <location>
        <begin position="121"/>
        <end position="142"/>
    </location>
</feature>
<dbReference type="EMBL" id="LESJ01000004">
    <property type="protein sequence ID" value="RBT69470.1"/>
    <property type="molecule type" value="Genomic_DNA"/>
</dbReference>
<dbReference type="Proteomes" id="UP000253498">
    <property type="component" value="Unassembled WGS sequence"/>
</dbReference>
<accession>A0AB37IBU5</accession>
<protein>
    <submittedName>
        <fullName evidence="2">Uncharacterized protein</fullName>
    </submittedName>
</protein>
<dbReference type="AlphaFoldDB" id="A0AB37IBU5"/>
<evidence type="ECO:0000313" key="3">
    <source>
        <dbReference type="Proteomes" id="UP000253498"/>
    </source>
</evidence>
<evidence type="ECO:0000313" key="2">
    <source>
        <dbReference type="EMBL" id="RBT69470.1"/>
    </source>
</evidence>
<organism evidence="2 3">
    <name type="scientific">Enterococcus hirae</name>
    <dbReference type="NCBI Taxonomy" id="1354"/>
    <lineage>
        <taxon>Bacteria</taxon>
        <taxon>Bacillati</taxon>
        <taxon>Bacillota</taxon>
        <taxon>Bacilli</taxon>
        <taxon>Lactobacillales</taxon>
        <taxon>Enterococcaceae</taxon>
        <taxon>Enterococcus</taxon>
    </lineage>
</organism>